<dbReference type="InterPro" id="IPR039748">
    <property type="entry name" value="RPC3"/>
</dbReference>
<name>A0A316Z833_9BASI</name>
<evidence type="ECO:0000256" key="2">
    <source>
        <dbReference type="ARBA" id="ARBA00022478"/>
    </source>
</evidence>
<reference evidence="9 10" key="1">
    <citation type="journal article" date="2018" name="Mol. Biol. Evol.">
        <title>Broad Genomic Sampling Reveals a Smut Pathogenic Ancestry of the Fungal Clade Ustilaginomycotina.</title>
        <authorList>
            <person name="Kijpornyongpan T."/>
            <person name="Mondo S.J."/>
            <person name="Barry K."/>
            <person name="Sandor L."/>
            <person name="Lee J."/>
            <person name="Lipzen A."/>
            <person name="Pangilinan J."/>
            <person name="LaButti K."/>
            <person name="Hainaut M."/>
            <person name="Henrissat B."/>
            <person name="Grigoriev I.V."/>
            <person name="Spatafora J.W."/>
            <person name="Aime M.C."/>
        </authorList>
    </citation>
    <scope>NUCLEOTIDE SEQUENCE [LARGE SCALE GENOMIC DNA]</scope>
    <source>
        <strain evidence="9 10">MCA 4186</strain>
    </source>
</reference>
<keyword evidence="10" id="KW-1185">Reference proteome</keyword>
<evidence type="ECO:0000313" key="9">
    <source>
        <dbReference type="EMBL" id="PWN96333.1"/>
    </source>
</evidence>
<dbReference type="Gene3D" id="1.10.10.10">
    <property type="entry name" value="Winged helix-like DNA-binding domain superfamily/Winged helix DNA-binding domain"/>
    <property type="match status" value="4"/>
</dbReference>
<evidence type="ECO:0000259" key="7">
    <source>
        <dbReference type="Pfam" id="PF08221"/>
    </source>
</evidence>
<keyword evidence="2 5" id="KW-0240">DNA-directed RNA polymerase</keyword>
<dbReference type="Pfam" id="PF08221">
    <property type="entry name" value="HTH_9"/>
    <property type="match status" value="1"/>
</dbReference>
<evidence type="ECO:0000256" key="5">
    <source>
        <dbReference type="RuleBase" id="RU367076"/>
    </source>
</evidence>
<dbReference type="Pfam" id="PF22536">
    <property type="entry name" value="WHD_POLR3C"/>
    <property type="match status" value="1"/>
</dbReference>
<protein>
    <recommendedName>
        <fullName evidence="5">DNA-directed RNA polymerase III subunit RPC3</fullName>
        <shortName evidence="5">RNA polymerase III subunit C3</shortName>
    </recommendedName>
</protein>
<comment type="subunit">
    <text evidence="5">Component of the RNA polymerase III (Pol III) complex consisting of 17 subunits.</text>
</comment>
<keyword evidence="3 5" id="KW-0804">Transcription</keyword>
<dbReference type="GeneID" id="37270474"/>
<comment type="subcellular location">
    <subcellularLocation>
        <location evidence="1 5">Nucleus</location>
    </subcellularLocation>
</comment>
<dbReference type="GO" id="GO:0003697">
    <property type="term" value="F:single-stranded DNA binding"/>
    <property type="evidence" value="ECO:0007669"/>
    <property type="project" value="UniProtKB-UniRule"/>
</dbReference>
<feature type="domain" description="RNA polymerase III subunit RPC82-related helix-turn-helix" evidence="7">
    <location>
        <begin position="25"/>
        <end position="61"/>
    </location>
</feature>
<comment type="function">
    <text evidence="5">DNA-dependent RNA polymerase catalyzes the transcription of DNA into RNA using the four ribonucleoside triphosphates as substrates. Specific core component of RNA polymerase III which synthesizes small RNAs, such as 5S rRNA and tRNAs.</text>
</comment>
<dbReference type="Proteomes" id="UP000245946">
    <property type="component" value="Unassembled WGS sequence"/>
</dbReference>
<feature type="region of interest" description="Disordered" evidence="6">
    <location>
        <begin position="303"/>
        <end position="337"/>
    </location>
</feature>
<evidence type="ECO:0000256" key="1">
    <source>
        <dbReference type="ARBA" id="ARBA00004123"/>
    </source>
</evidence>
<comment type="similarity">
    <text evidence="5">Belongs to the RNA polymerase beta chain family.</text>
</comment>
<dbReference type="InterPro" id="IPR055207">
    <property type="entry name" value="POLR3C_WHD"/>
</dbReference>
<dbReference type="PANTHER" id="PTHR12949">
    <property type="entry name" value="RNA POLYMERASE III DNA DIRECTED -RELATED"/>
    <property type="match status" value="1"/>
</dbReference>
<organism evidence="9 10">
    <name type="scientific">Tilletiopsis washingtonensis</name>
    <dbReference type="NCBI Taxonomy" id="58919"/>
    <lineage>
        <taxon>Eukaryota</taxon>
        <taxon>Fungi</taxon>
        <taxon>Dikarya</taxon>
        <taxon>Basidiomycota</taxon>
        <taxon>Ustilaginomycotina</taxon>
        <taxon>Exobasidiomycetes</taxon>
        <taxon>Entylomatales</taxon>
        <taxon>Entylomatales incertae sedis</taxon>
        <taxon>Tilletiopsis</taxon>
    </lineage>
</organism>
<feature type="domain" description="DNA-directed RNA polymerase III subunit RPC3 winged-helix" evidence="8">
    <location>
        <begin position="512"/>
        <end position="588"/>
    </location>
</feature>
<dbReference type="InterPro" id="IPR013197">
    <property type="entry name" value="RNA_pol_III_RPC82-rel_HTH"/>
</dbReference>
<proteinExistence type="inferred from homology"/>
<evidence type="ECO:0000256" key="4">
    <source>
        <dbReference type="ARBA" id="ARBA00023242"/>
    </source>
</evidence>
<evidence type="ECO:0000256" key="3">
    <source>
        <dbReference type="ARBA" id="ARBA00023163"/>
    </source>
</evidence>
<evidence type="ECO:0000256" key="6">
    <source>
        <dbReference type="SAM" id="MobiDB-lite"/>
    </source>
</evidence>
<dbReference type="STRING" id="58919.A0A316Z833"/>
<evidence type="ECO:0000259" key="8">
    <source>
        <dbReference type="Pfam" id="PF22536"/>
    </source>
</evidence>
<dbReference type="PANTHER" id="PTHR12949:SF0">
    <property type="entry name" value="DNA-DIRECTED RNA POLYMERASE III SUBUNIT RPC3"/>
    <property type="match status" value="1"/>
</dbReference>
<keyword evidence="4 5" id="KW-0539">Nucleus</keyword>
<dbReference type="EMBL" id="KZ819299">
    <property type="protein sequence ID" value="PWN96333.1"/>
    <property type="molecule type" value="Genomic_DNA"/>
</dbReference>
<evidence type="ECO:0000313" key="10">
    <source>
        <dbReference type="Proteomes" id="UP000245946"/>
    </source>
</evidence>
<sequence length="676" mass="73269">MSAAAAAAPVPRRGAAAHSREKLRLCHSIVLDHFGPTAARVASVLLQRGRLSLRELMRFLATSSAAAAAGLSASDKISAGSGSVDIAASAAAAAVAAAASAAASPLKSRRLVQQTLLILVQHGLCWHVRLDADGMILDDDNDDDAGAGTEWFEMNADAILPRVRLGRYVDIAEAVGGSEARDVVRLILQNGRLQASDVIERLGDGDAKRSASVAQLLRTLLYKAYLRPSVVSQTSNPRDKEISYELNEVKGDRNIKTPKQLKEIKERVALTLADEERAQWEGGTMDAGGVLQGGSGRLGLLKRKAAKQGSKKKGAAAASSKKQKGENGKAKEAPVSLAGAEDDEVLEGLEIDPNVFLLVHYDRFDVHIRDEVIYKAVEGKYNKNFADVLRLMVSAGEARSERPSARNETSGIVSNTLLSTHLGSISLSKGFDKDYLRSSGSSGSGPSRFELLAEYAGVLSAVDNVSPEAQSTRFLAPVGSGTTISAGGSRAPQTFTIEYANIARSLKRALLRNVVENQFSSAATRIMSILMTMGKLEEKHIAKVALLSVNDTRDVCARLFAASLISMQEVPKSADRSNPQRMFFLWYVDEAKSRAWLLDHLYKTQARLAQRRREEARRQEALLRKTERSDVKMDAATLLADWEKEQLTRLNKTLELLTVEEMRTDLDAFVVSHLPG</sequence>
<gene>
    <name evidence="9" type="ORF">FA09DRAFT_331231</name>
</gene>
<dbReference type="GO" id="GO:0005666">
    <property type="term" value="C:RNA polymerase III complex"/>
    <property type="evidence" value="ECO:0007669"/>
    <property type="project" value="UniProtKB-UniRule"/>
</dbReference>
<feature type="compositionally biased region" description="Basic residues" evidence="6">
    <location>
        <begin position="303"/>
        <end position="314"/>
    </location>
</feature>
<dbReference type="OrthoDB" id="272392at2759"/>
<dbReference type="InterPro" id="IPR036388">
    <property type="entry name" value="WH-like_DNA-bd_sf"/>
</dbReference>
<accession>A0A316Z833</accession>
<dbReference type="AlphaFoldDB" id="A0A316Z833"/>
<dbReference type="RefSeq" id="XP_025596612.1">
    <property type="nucleotide sequence ID" value="XM_025742930.1"/>
</dbReference>
<feature type="compositionally biased region" description="Basic and acidic residues" evidence="6">
    <location>
        <begin position="323"/>
        <end position="332"/>
    </location>
</feature>